<keyword evidence="4" id="KW-0285">Flavoprotein</keyword>
<dbReference type="Gene3D" id="1.10.443.10">
    <property type="entry name" value="Intergrase catalytic core"/>
    <property type="match status" value="1"/>
</dbReference>
<dbReference type="AlphaFoldDB" id="A0A9N9SFI6"/>
<name>A0A9N9SFI6_PHACE</name>
<dbReference type="InterPro" id="IPR036188">
    <property type="entry name" value="FAD/NAD-bd_sf"/>
</dbReference>
<dbReference type="PANTHER" id="PTHR11552">
    <property type="entry name" value="GLUCOSE-METHANOL-CHOLINE GMC OXIDOREDUCTASE"/>
    <property type="match status" value="1"/>
</dbReference>
<dbReference type="InterPro" id="IPR007867">
    <property type="entry name" value="GMC_OxRtase_C"/>
</dbReference>
<dbReference type="Gene3D" id="3.50.50.60">
    <property type="entry name" value="FAD/NAD(P)-binding domain"/>
    <property type="match status" value="1"/>
</dbReference>
<sequence length="1024" mass="115325">MNFFRRTLKKLPILELLSSKSKRQYEFSYERFLKWCDQKNVSGKEASEKVLLAYFEEKSKIWKSSTLWSNYSMLKSMMNRNDHDISRYHKLVAFLKRKGEVYRPKKSKVLTREQIDKFLAEAPDEIYLMQKVAAIFGVFGACRREELCDLTINNIEDSGTSLVVHIPDTKINVQRTFVVSGTLYMNYYKKYIALCPVDINQSRVFIKCIKCARTPVGINTFASLLADSGASLTTIKKHGGWKSSTVAEGNIGDSLQRKQTIADQILSKTSADNIALCPGSEEDFIRMVRDNITAANAYVLPQDNSILIGDLRNERCIHETSKGVSTKQLSVCGVPQGSILGPLLFGIYTCNLTTCLMHCSVHLCADDTQLYLSFFSSDKQLPQDEINSDLKRSIAFSDNHNLQLNASKSSVLIFGRQKQLVESVFSVKIQDNSLQCSKSSRNLGLEFDTHLRFKPHVNKCIQRAYDYGTFDFIIVGGGSAGTLLANRLSEIADWKILLLEAGGPENDFSDIPGLNAFLMFSDMNWGYYGKPQSQACLGMRNNSCVAPRGKVLGGSSVINAKQFVRGNKEDFNLWEAMGNAGWSYNDVLQYFIEFENYHIYNADPFYHGTTGPLDVGYTEPTIMTEAYIYAMRELGYPWVDFNGENQIGSSQAILTIKGNKASTGGRAFIDPIIMSRPNLNVTLNAFVTRVLITHGTRRANGVRFIRNGEIYEARASREVILSAGAYNTPQLLMLSGIGPRSELRRHNISLIEDLPVGRNFQDHPMFIGLVFKTNQSLFNESFEDMISGYLKSHRPLTTSFNIDSLGFINVNDSESTVPDIEHMVMAPPGWNSPALISRVQNLNEETLAAYFREYNPHTDLVFLTVLLHEKSRGSITLRSNDPRDFPIIDYNYLTDRNGYDIETFYNGIEHTLKLLETDAFKAINASVISVVAGCDEHPQFSRDYWYCAIRQLITTVYHPVGTTRMGNSRHNSVVSNKLIVHGMENLRVVDAGVMPEIPSGNVLAATYMIAEKISNDIKLHYRQL</sequence>
<keyword evidence="3" id="KW-0233">DNA recombination</keyword>
<dbReference type="GO" id="GO:0050660">
    <property type="term" value="F:flavin adenine dinucleotide binding"/>
    <property type="evidence" value="ECO:0007669"/>
    <property type="project" value="InterPro"/>
</dbReference>
<protein>
    <recommendedName>
        <fullName evidence="5 6">Glucose-methanol-choline oxidoreductase N-terminal domain-containing protein</fullName>
    </recommendedName>
</protein>
<reference evidence="7" key="2">
    <citation type="submission" date="2022-10" db="EMBL/GenBank/DDBJ databases">
        <authorList>
            <consortium name="ENA_rothamsted_submissions"/>
            <consortium name="culmorum"/>
            <person name="King R."/>
        </authorList>
    </citation>
    <scope>NUCLEOTIDE SEQUENCE</scope>
</reference>
<dbReference type="InterPro" id="IPR011010">
    <property type="entry name" value="DNA_brk_join_enz"/>
</dbReference>
<keyword evidence="8" id="KW-1185">Reference proteome</keyword>
<dbReference type="GO" id="GO:0003677">
    <property type="term" value="F:DNA binding"/>
    <property type="evidence" value="ECO:0007669"/>
    <property type="project" value="UniProtKB-KW"/>
</dbReference>
<dbReference type="PROSITE" id="PS00624">
    <property type="entry name" value="GMC_OXRED_2"/>
    <property type="match status" value="1"/>
</dbReference>
<dbReference type="InterPro" id="IPR000172">
    <property type="entry name" value="GMC_OxRdtase_N"/>
</dbReference>
<dbReference type="InterPro" id="IPR013762">
    <property type="entry name" value="Integrase-like_cat_sf"/>
</dbReference>
<evidence type="ECO:0000256" key="2">
    <source>
        <dbReference type="ARBA" id="ARBA00023125"/>
    </source>
</evidence>
<dbReference type="SUPFAM" id="SSF56349">
    <property type="entry name" value="DNA breaking-rejoining enzymes"/>
    <property type="match status" value="1"/>
</dbReference>
<dbReference type="Gene3D" id="3.30.560.10">
    <property type="entry name" value="Glucose Oxidase, domain 3"/>
    <property type="match status" value="1"/>
</dbReference>
<evidence type="ECO:0000256" key="3">
    <source>
        <dbReference type="ARBA" id="ARBA00023172"/>
    </source>
</evidence>
<dbReference type="Gene3D" id="1.10.150.130">
    <property type="match status" value="1"/>
</dbReference>
<evidence type="ECO:0000313" key="8">
    <source>
        <dbReference type="Proteomes" id="UP001153737"/>
    </source>
</evidence>
<dbReference type="GO" id="GO:0016614">
    <property type="term" value="F:oxidoreductase activity, acting on CH-OH group of donors"/>
    <property type="evidence" value="ECO:0007669"/>
    <property type="project" value="InterPro"/>
</dbReference>
<feature type="domain" description="Glucose-methanol-choline oxidoreductase N-terminal" evidence="6">
    <location>
        <begin position="724"/>
        <end position="738"/>
    </location>
</feature>
<dbReference type="Pfam" id="PF05199">
    <property type="entry name" value="GMC_oxred_C"/>
    <property type="match status" value="1"/>
</dbReference>
<evidence type="ECO:0000256" key="1">
    <source>
        <dbReference type="ARBA" id="ARBA00010790"/>
    </source>
</evidence>
<dbReference type="PANTHER" id="PTHR11552:SF158">
    <property type="entry name" value="GH23626P-RELATED"/>
    <property type="match status" value="1"/>
</dbReference>
<evidence type="ECO:0000259" key="5">
    <source>
        <dbReference type="PROSITE" id="PS00623"/>
    </source>
</evidence>
<dbReference type="GO" id="GO:0015074">
    <property type="term" value="P:DNA integration"/>
    <property type="evidence" value="ECO:0007669"/>
    <property type="project" value="InterPro"/>
</dbReference>
<evidence type="ECO:0000256" key="4">
    <source>
        <dbReference type="RuleBase" id="RU003968"/>
    </source>
</evidence>
<dbReference type="SUPFAM" id="SSF54373">
    <property type="entry name" value="FAD-linked reductases, C-terminal domain"/>
    <property type="match status" value="1"/>
</dbReference>
<gene>
    <name evidence="7" type="ORF">PHAECO_LOCUS5095</name>
</gene>
<keyword evidence="4" id="KW-0274">FAD</keyword>
<comment type="similarity">
    <text evidence="1 4">Belongs to the GMC oxidoreductase family.</text>
</comment>
<dbReference type="EMBL" id="OU896722">
    <property type="protein sequence ID" value="CAG9817677.1"/>
    <property type="molecule type" value="Genomic_DNA"/>
</dbReference>
<dbReference type="SUPFAM" id="SSF51905">
    <property type="entry name" value="FAD/NAD(P)-binding domain"/>
    <property type="match status" value="1"/>
</dbReference>
<dbReference type="OrthoDB" id="269227at2759"/>
<evidence type="ECO:0000259" key="6">
    <source>
        <dbReference type="PROSITE" id="PS00624"/>
    </source>
</evidence>
<dbReference type="InterPro" id="IPR012132">
    <property type="entry name" value="GMC_OxRdtase"/>
</dbReference>
<accession>A0A9N9SFI6</accession>
<dbReference type="Pfam" id="PF00732">
    <property type="entry name" value="GMC_oxred_N"/>
    <property type="match status" value="1"/>
</dbReference>
<organism evidence="7 8">
    <name type="scientific">Phaedon cochleariae</name>
    <name type="common">Mustard beetle</name>
    <dbReference type="NCBI Taxonomy" id="80249"/>
    <lineage>
        <taxon>Eukaryota</taxon>
        <taxon>Metazoa</taxon>
        <taxon>Ecdysozoa</taxon>
        <taxon>Arthropoda</taxon>
        <taxon>Hexapoda</taxon>
        <taxon>Insecta</taxon>
        <taxon>Pterygota</taxon>
        <taxon>Neoptera</taxon>
        <taxon>Endopterygota</taxon>
        <taxon>Coleoptera</taxon>
        <taxon>Polyphaga</taxon>
        <taxon>Cucujiformia</taxon>
        <taxon>Chrysomeloidea</taxon>
        <taxon>Chrysomelidae</taxon>
        <taxon>Chrysomelinae</taxon>
        <taxon>Chrysomelini</taxon>
        <taxon>Phaedon</taxon>
    </lineage>
</organism>
<dbReference type="InterPro" id="IPR010998">
    <property type="entry name" value="Integrase_recombinase_N"/>
</dbReference>
<dbReference type="PROSITE" id="PS00623">
    <property type="entry name" value="GMC_OXRED_1"/>
    <property type="match status" value="1"/>
</dbReference>
<feature type="domain" description="Glucose-methanol-choline oxidoreductase N-terminal" evidence="5">
    <location>
        <begin position="549"/>
        <end position="572"/>
    </location>
</feature>
<proteinExistence type="inferred from homology"/>
<keyword evidence="2" id="KW-0238">DNA-binding</keyword>
<reference evidence="7" key="1">
    <citation type="submission" date="2022-01" db="EMBL/GenBank/DDBJ databases">
        <authorList>
            <person name="King R."/>
        </authorList>
    </citation>
    <scope>NUCLEOTIDE SEQUENCE</scope>
</reference>
<dbReference type="Proteomes" id="UP001153737">
    <property type="component" value="Chromosome 16"/>
</dbReference>
<dbReference type="GO" id="GO:0006310">
    <property type="term" value="P:DNA recombination"/>
    <property type="evidence" value="ECO:0007669"/>
    <property type="project" value="UniProtKB-KW"/>
</dbReference>
<evidence type="ECO:0000313" key="7">
    <source>
        <dbReference type="EMBL" id="CAG9817677.1"/>
    </source>
</evidence>